<proteinExistence type="predicted"/>
<evidence type="ECO:0000313" key="2">
    <source>
        <dbReference type="Proteomes" id="UP001603418"/>
    </source>
</evidence>
<keyword evidence="2" id="KW-1185">Reference proteome</keyword>
<dbReference type="Pfam" id="PF14435">
    <property type="entry name" value="SUKH-4"/>
    <property type="match status" value="1"/>
</dbReference>
<reference evidence="1 2" key="1">
    <citation type="submission" date="2024-10" db="EMBL/GenBank/DDBJ databases">
        <title>The Natural Products Discovery Center: Release of the First 8490 Sequenced Strains for Exploring Actinobacteria Biosynthetic Diversity.</title>
        <authorList>
            <person name="Kalkreuter E."/>
            <person name="Kautsar S.A."/>
            <person name="Yang D."/>
            <person name="Bader C.D."/>
            <person name="Teijaro C.N."/>
            <person name="Fluegel L."/>
            <person name="Davis C.M."/>
            <person name="Simpson J.R."/>
            <person name="Lauterbach L."/>
            <person name="Steele A.D."/>
            <person name="Gui C."/>
            <person name="Meng S."/>
            <person name="Li G."/>
            <person name="Viehrig K."/>
            <person name="Ye F."/>
            <person name="Su P."/>
            <person name="Kiefer A.F."/>
            <person name="Nichols A."/>
            <person name="Cepeda A.J."/>
            <person name="Yan W."/>
            <person name="Fan B."/>
            <person name="Jiang Y."/>
            <person name="Adhikari A."/>
            <person name="Zheng C.-J."/>
            <person name="Schuster L."/>
            <person name="Cowan T.M."/>
            <person name="Smanski M.J."/>
            <person name="Chevrette M.G."/>
            <person name="De Carvalho L.P.S."/>
            <person name="Shen B."/>
        </authorList>
    </citation>
    <scope>NUCLEOTIDE SEQUENCE [LARGE SCALE GENOMIC DNA]</scope>
    <source>
        <strain evidence="1 2">NPDC013366</strain>
    </source>
</reference>
<gene>
    <name evidence="1" type="ORF">ACF1HC_10430</name>
</gene>
<name>A0ABW6YT71_9ACTN</name>
<accession>A0ABW6YT71</accession>
<evidence type="ECO:0000313" key="1">
    <source>
        <dbReference type="EMBL" id="MFF9882014.1"/>
    </source>
</evidence>
<dbReference type="Proteomes" id="UP001603418">
    <property type="component" value="Unassembled WGS sequence"/>
</dbReference>
<comment type="caution">
    <text evidence="1">The sequence shown here is derived from an EMBL/GenBank/DDBJ whole genome shotgun (WGS) entry which is preliminary data.</text>
</comment>
<dbReference type="RefSeq" id="WP_030776686.1">
    <property type="nucleotide sequence ID" value="NZ_JBFACJ010000018.1"/>
</dbReference>
<protein>
    <submittedName>
        <fullName evidence="1">SUKH-4 family immunity protein</fullName>
    </submittedName>
</protein>
<dbReference type="EMBL" id="JBICBM010000004">
    <property type="protein sequence ID" value="MFF9882014.1"/>
    <property type="molecule type" value="Genomic_DNA"/>
</dbReference>
<dbReference type="InterPro" id="IPR025851">
    <property type="entry name" value="SUKH-4"/>
</dbReference>
<organism evidence="1 2">
    <name type="scientific">Streptomyces eurythermus</name>
    <dbReference type="NCBI Taxonomy" id="42237"/>
    <lineage>
        <taxon>Bacteria</taxon>
        <taxon>Bacillati</taxon>
        <taxon>Actinomycetota</taxon>
        <taxon>Actinomycetes</taxon>
        <taxon>Kitasatosporales</taxon>
        <taxon>Streptomycetaceae</taxon>
        <taxon>Streptomyces</taxon>
    </lineage>
</organism>
<sequence length="180" mass="19863">MITHQQMAELYGEGNLVRPSEVEIDRLGLRSVDARVLGETGIPRYSPPFFSALVEGGPAFLEVIDIPLPDGGSHREVIIGGPPGDPGFRFSVDAREGFVTLAQLRGTPRAEVVNRDLEEFVEFLYLIDLHQSRAMGSGDAAGEFEKLSHHLRSLNPISFERPENWWSMALEYVAGEEGEG</sequence>